<feature type="compositionally biased region" description="Polar residues" evidence="2">
    <location>
        <begin position="686"/>
        <end position="695"/>
    </location>
</feature>
<feature type="compositionally biased region" description="Basic and acidic residues" evidence="2">
    <location>
        <begin position="662"/>
        <end position="672"/>
    </location>
</feature>
<gene>
    <name evidence="4" type="ORF">BRAFLDRAFT_64593</name>
</gene>
<dbReference type="GO" id="GO:0060271">
    <property type="term" value="P:cilium assembly"/>
    <property type="evidence" value="ECO:0007669"/>
    <property type="project" value="InterPro"/>
</dbReference>
<feature type="domain" description="Fas-binding factor 1 C-terminal" evidence="3">
    <location>
        <begin position="813"/>
        <end position="1401"/>
    </location>
</feature>
<evidence type="ECO:0000256" key="2">
    <source>
        <dbReference type="SAM" id="MobiDB-lite"/>
    </source>
</evidence>
<feature type="compositionally biased region" description="Low complexity" evidence="2">
    <location>
        <begin position="642"/>
        <end position="655"/>
    </location>
</feature>
<organism>
    <name type="scientific">Branchiostoma floridae</name>
    <name type="common">Florida lancelet</name>
    <name type="synonym">Amphioxus</name>
    <dbReference type="NCBI Taxonomy" id="7739"/>
    <lineage>
        <taxon>Eukaryota</taxon>
        <taxon>Metazoa</taxon>
        <taxon>Chordata</taxon>
        <taxon>Cephalochordata</taxon>
        <taxon>Leptocardii</taxon>
        <taxon>Amphioxiformes</taxon>
        <taxon>Branchiostomatidae</taxon>
        <taxon>Branchiostoma</taxon>
    </lineage>
</organism>
<feature type="compositionally biased region" description="Basic and acidic residues" evidence="2">
    <location>
        <begin position="363"/>
        <end position="393"/>
    </location>
</feature>
<feature type="compositionally biased region" description="Polar residues" evidence="2">
    <location>
        <begin position="501"/>
        <end position="517"/>
    </location>
</feature>
<keyword evidence="1" id="KW-0175">Coiled coil</keyword>
<feature type="compositionally biased region" description="Acidic residues" evidence="2">
    <location>
        <begin position="188"/>
        <end position="205"/>
    </location>
</feature>
<proteinExistence type="predicted"/>
<dbReference type="GO" id="GO:0090162">
    <property type="term" value="P:establishment of epithelial cell polarity"/>
    <property type="evidence" value="ECO:0007669"/>
    <property type="project" value="InterPro"/>
</dbReference>
<protein>
    <recommendedName>
        <fullName evidence="3">Fas-binding factor 1 C-terminal domain-containing protein</fullName>
    </recommendedName>
</protein>
<feature type="compositionally biased region" description="Basic residues" evidence="2">
    <location>
        <begin position="208"/>
        <end position="218"/>
    </location>
</feature>
<feature type="compositionally biased region" description="Basic and acidic residues" evidence="2">
    <location>
        <begin position="239"/>
        <end position="270"/>
    </location>
</feature>
<dbReference type="InterPro" id="IPR033561">
    <property type="entry name" value="FBF1"/>
</dbReference>
<dbReference type="GO" id="GO:0097539">
    <property type="term" value="C:ciliary transition fiber"/>
    <property type="evidence" value="ECO:0007669"/>
    <property type="project" value="InterPro"/>
</dbReference>
<feature type="compositionally biased region" description="Polar residues" evidence="2">
    <location>
        <begin position="111"/>
        <end position="149"/>
    </location>
</feature>
<reference evidence="4" key="1">
    <citation type="journal article" date="2008" name="Nature">
        <title>The amphioxus genome and the evolution of the chordate karyotype.</title>
        <authorList>
            <consortium name="US DOE Joint Genome Institute (JGI-PGF)"/>
            <person name="Putnam N.H."/>
            <person name="Butts T."/>
            <person name="Ferrier D.E.K."/>
            <person name="Furlong R.F."/>
            <person name="Hellsten U."/>
            <person name="Kawashima T."/>
            <person name="Robinson-Rechavi M."/>
            <person name="Shoguchi E."/>
            <person name="Terry A."/>
            <person name="Yu J.-K."/>
            <person name="Benito-Gutierrez E.L."/>
            <person name="Dubchak I."/>
            <person name="Garcia-Fernandez J."/>
            <person name="Gibson-Brown J.J."/>
            <person name="Grigoriev I.V."/>
            <person name="Horton A.C."/>
            <person name="de Jong P.J."/>
            <person name="Jurka J."/>
            <person name="Kapitonov V.V."/>
            <person name="Kohara Y."/>
            <person name="Kuroki Y."/>
            <person name="Lindquist E."/>
            <person name="Lucas S."/>
            <person name="Osoegawa K."/>
            <person name="Pennacchio L.A."/>
            <person name="Salamov A.A."/>
            <person name="Satou Y."/>
            <person name="Sauka-Spengler T."/>
            <person name="Schmutz J."/>
            <person name="Shin-I T."/>
            <person name="Toyoda A."/>
            <person name="Bronner-Fraser M."/>
            <person name="Fujiyama A."/>
            <person name="Holland L.Z."/>
            <person name="Holland P.W.H."/>
            <person name="Satoh N."/>
            <person name="Rokhsar D.S."/>
        </authorList>
    </citation>
    <scope>NUCLEOTIDE SEQUENCE [LARGE SCALE GENOMIC DNA]</scope>
    <source>
        <strain evidence="4">S238N-H82</strain>
        <tissue evidence="4">Testes</tissue>
    </source>
</reference>
<evidence type="ECO:0000256" key="1">
    <source>
        <dbReference type="SAM" id="Coils"/>
    </source>
</evidence>
<feature type="region of interest" description="Disordered" evidence="2">
    <location>
        <begin position="1301"/>
        <end position="1360"/>
    </location>
</feature>
<feature type="compositionally biased region" description="Basic and acidic residues" evidence="2">
    <location>
        <begin position="618"/>
        <end position="630"/>
    </location>
</feature>
<feature type="compositionally biased region" description="Basic and acidic residues" evidence="2">
    <location>
        <begin position="551"/>
        <end position="566"/>
    </location>
</feature>
<dbReference type="InterPro" id="IPR049390">
    <property type="entry name" value="FBF1_C"/>
</dbReference>
<feature type="compositionally biased region" description="Basic and acidic residues" evidence="2">
    <location>
        <begin position="325"/>
        <end position="352"/>
    </location>
</feature>
<feature type="coiled-coil region" evidence="1">
    <location>
        <begin position="803"/>
        <end position="935"/>
    </location>
</feature>
<name>C3Z6V5_BRAFL</name>
<sequence length="1415" mass="158267">MDDILGNLLGDDDPPKQKTSSSGRQRTPEKSKVDFDEDFYANLAAEADFDEESEVSEADPQQVVGSMGDIDDMDAELFGSSLKRKKTPPSRGSAVSTPPSRGGENKPLSPSLRTKSGSPTSARKSVTFSDNKKPATTSSDVSSSYNVDISVSVGPDKDSSTKDIQSPEPARKPGSRGYKGKKFQTDFGDFDEDDPLAGLLSDEEDAPKKKKPAKKAPQRKVSEEPQTSPEAKQGGTVPRAEEISPRMSEPERPRTSHGRRQDEPEEERRVQTAPPAGQGEKKQPEISSSPRQEKTTASRRGKPKREEISFDDDDDDLMGTMGFDDSPRQEKKVVQKKQEDQEDDGKSAKSRFDALLGVGTAKKLLERPGTGERKEFSLDKYKKPQQEEKKEKEPTEEDFNFGSYMPSAAAKTPPSRGRPRTGDRFEDDDDIFGSSQGKTPSRGGRRSALDDLLDPSPSAKKPPTPKSGKLKTPAEKDKDSDWLGLKDSDNKTNDPSDWLGMTSSSKTDQSGTISDSTPAKKEGKDTSSSAADFLGLGDEVDPDTLTSSTRGHQDAPFRSTVDEGKADIFTAPALRDQTSPFPWDGPTGGRPRRRQPGTAGLLDSGPISPRDTGPLDEDPVRDHPPLRRSGDPLSMDDPLAMDGPVDPLGPVGPLPRSSPVIGRDHQQAELPRRASQPARRGPQIGEGQQHTQVQPPSQPTIAPGRPLPTPSVPQGHTGTYGANERLSLELQQQADMFKQQQEMLARQNQEMALHMQQERLMQQISPRSQMASHSSMAPQSQMTPNYQLPTYQLPTMGHSPANVSDLDSKIRQLQAERDHLQIMLESSKHRHQEELSSVEEAHKARLQLAEESFQRREARLREENEQLVTQHLARLKTADEEKAQVQAAHHKKVLELQAEKSEELERIKELHRKSVQELQSDHEDQLNRLHRMREQEIEAATSATRHTRSLQSVVQKVEENAKNLGQLSFKLEGHHISGLEERETAARELERQLKLLQERLGHQQEENERERTRLQDLIGRLEARLTEQGRQLEEERWKVKSEQNRVQALQKSLEEERRYLSQQLAMERESVQRAKNELMEEQKQVMAQCAEERRKLATEWAEFHTAERVAKERATDQSARSIKTEAERESTIKSLAQEQASITVKLNDLRLEEERLKQEKTALNEKRQALDAEAEKMAYLSKQVARKSEEIETVSLEAAQNREEGQRALAEARRVEAEQDKRLGTIESQLQYLRQQEKQIAEERLSLAKDKRDLEQTMGSYVCINCRTPVRDNSRGFPQQPIQQLGPQPINYQQVPQTLPQSLMTSPSQGLSSPQMGMVMPSQESSYTAALPSSVLDSSPQPDGSLGSPQHENGVIPVPFHPAMSPVAADLARKLLNWKNSSERDKEFLDNEKFYLETLKHSPYHSNSSSPQKVT</sequence>
<dbReference type="InParanoid" id="C3Z6V5"/>
<feature type="compositionally biased region" description="Basic and acidic residues" evidence="2">
    <location>
        <begin position="472"/>
        <end position="494"/>
    </location>
</feature>
<dbReference type="PANTHER" id="PTHR33689:SF1">
    <property type="entry name" value="FAS-BINDING FACTOR 1"/>
    <property type="match status" value="1"/>
</dbReference>
<dbReference type="eggNOG" id="ENOG502QQFR">
    <property type="taxonomic scope" value="Eukaryota"/>
</dbReference>
<feature type="compositionally biased region" description="Polar residues" evidence="2">
    <location>
        <begin position="1301"/>
        <end position="1315"/>
    </location>
</feature>
<feature type="coiled-coil region" evidence="1">
    <location>
        <begin position="979"/>
        <end position="1099"/>
    </location>
</feature>
<dbReference type="Pfam" id="PF21007">
    <property type="entry name" value="FBF1"/>
    <property type="match status" value="1"/>
</dbReference>
<accession>C3Z6V5</accession>
<feature type="coiled-coil region" evidence="1">
    <location>
        <begin position="1146"/>
        <end position="1176"/>
    </location>
</feature>
<dbReference type="FunCoup" id="C3Z6V5">
    <property type="interactions" value="321"/>
</dbReference>
<dbReference type="EMBL" id="GG666590">
    <property type="protein sequence ID" value="EEN51551.1"/>
    <property type="molecule type" value="Genomic_DNA"/>
</dbReference>
<evidence type="ECO:0000259" key="3">
    <source>
        <dbReference type="Pfam" id="PF21007"/>
    </source>
</evidence>
<feature type="compositionally biased region" description="Polar residues" evidence="2">
    <location>
        <begin position="1335"/>
        <end position="1351"/>
    </location>
</feature>
<feature type="compositionally biased region" description="Acidic residues" evidence="2">
    <location>
        <begin position="47"/>
        <end position="57"/>
    </location>
</feature>
<feature type="region of interest" description="Disordered" evidence="2">
    <location>
        <begin position="1"/>
        <end position="720"/>
    </location>
</feature>
<dbReference type="PANTHER" id="PTHR33689">
    <property type="entry name" value="FAS-BINDING FACTOR 1"/>
    <property type="match status" value="1"/>
</dbReference>
<dbReference type="STRING" id="7739.C3Z6V5"/>
<evidence type="ECO:0000313" key="4">
    <source>
        <dbReference type="EMBL" id="EEN51551.1"/>
    </source>
</evidence>